<gene>
    <name evidence="2" type="ORF">BDK89_2771</name>
</gene>
<name>A0A4R7I3E2_9ACTN</name>
<dbReference type="AlphaFoldDB" id="A0A4R7I3E2"/>
<organism evidence="2 3">
    <name type="scientific">Ilumatobacter fluminis</name>
    <dbReference type="NCBI Taxonomy" id="467091"/>
    <lineage>
        <taxon>Bacteria</taxon>
        <taxon>Bacillati</taxon>
        <taxon>Actinomycetota</taxon>
        <taxon>Acidimicrobiia</taxon>
        <taxon>Acidimicrobiales</taxon>
        <taxon>Ilumatobacteraceae</taxon>
        <taxon>Ilumatobacter</taxon>
    </lineage>
</organism>
<feature type="region of interest" description="Disordered" evidence="1">
    <location>
        <begin position="124"/>
        <end position="147"/>
    </location>
</feature>
<evidence type="ECO:0000313" key="2">
    <source>
        <dbReference type="EMBL" id="TDT17166.1"/>
    </source>
</evidence>
<feature type="compositionally biased region" description="Basic residues" evidence="1">
    <location>
        <begin position="136"/>
        <end position="147"/>
    </location>
</feature>
<feature type="compositionally biased region" description="Basic and acidic residues" evidence="1">
    <location>
        <begin position="1"/>
        <end position="17"/>
    </location>
</feature>
<feature type="region of interest" description="Disordered" evidence="1">
    <location>
        <begin position="1"/>
        <end position="23"/>
    </location>
</feature>
<evidence type="ECO:0000256" key="1">
    <source>
        <dbReference type="SAM" id="MobiDB-lite"/>
    </source>
</evidence>
<dbReference type="Proteomes" id="UP000294558">
    <property type="component" value="Unassembled WGS sequence"/>
</dbReference>
<sequence length="147" mass="17173">MSERHRPWLERDRRPDGVDDDTVSSVGKLGEAVEWIERARGRLYDFHQMSGHADLLLGEAADELDEAGHGDLADRIRTEFVGRNVIEGRWTFQIVEEYDATYWSPARDVKTAVERQLLDGREHVFESEMKEDRRTDGRRHHESRPDD</sequence>
<protein>
    <submittedName>
        <fullName evidence="2">Uncharacterized protein</fullName>
    </submittedName>
</protein>
<reference evidence="2 3" key="1">
    <citation type="submission" date="2019-03" db="EMBL/GenBank/DDBJ databases">
        <title>Sequencing the genomes of 1000 actinobacteria strains.</title>
        <authorList>
            <person name="Klenk H.-P."/>
        </authorList>
    </citation>
    <scope>NUCLEOTIDE SEQUENCE [LARGE SCALE GENOMIC DNA]</scope>
    <source>
        <strain evidence="2 3">DSM 18936</strain>
    </source>
</reference>
<accession>A0A4R7I3E2</accession>
<evidence type="ECO:0000313" key="3">
    <source>
        <dbReference type="Proteomes" id="UP000294558"/>
    </source>
</evidence>
<dbReference type="OrthoDB" id="3212097at2"/>
<dbReference type="EMBL" id="SOAU01000001">
    <property type="protein sequence ID" value="TDT17166.1"/>
    <property type="molecule type" value="Genomic_DNA"/>
</dbReference>
<dbReference type="RefSeq" id="WP_133869470.1">
    <property type="nucleotide sequence ID" value="NZ_SOAU01000001.1"/>
</dbReference>
<comment type="caution">
    <text evidence="2">The sequence shown here is derived from an EMBL/GenBank/DDBJ whole genome shotgun (WGS) entry which is preliminary data.</text>
</comment>
<proteinExistence type="predicted"/>
<keyword evidence="3" id="KW-1185">Reference proteome</keyword>
<feature type="compositionally biased region" description="Basic and acidic residues" evidence="1">
    <location>
        <begin position="124"/>
        <end position="135"/>
    </location>
</feature>